<evidence type="ECO:0000313" key="2">
    <source>
        <dbReference type="Proteomes" id="UP000176444"/>
    </source>
</evidence>
<dbReference type="Proteomes" id="UP000176444">
    <property type="component" value="Unassembled WGS sequence"/>
</dbReference>
<reference evidence="1 2" key="1">
    <citation type="journal article" date="2016" name="Nat. Commun.">
        <title>Thousands of microbial genomes shed light on interconnected biogeochemical processes in an aquifer system.</title>
        <authorList>
            <person name="Anantharaman K."/>
            <person name="Brown C.T."/>
            <person name="Hug L.A."/>
            <person name="Sharon I."/>
            <person name="Castelle C.J."/>
            <person name="Probst A.J."/>
            <person name="Thomas B.C."/>
            <person name="Singh A."/>
            <person name="Wilkins M.J."/>
            <person name="Karaoz U."/>
            <person name="Brodie E.L."/>
            <person name="Williams K.H."/>
            <person name="Hubbard S.S."/>
            <person name="Banfield J.F."/>
        </authorList>
    </citation>
    <scope>NUCLEOTIDE SEQUENCE [LARGE SCALE GENOMIC DNA]</scope>
</reference>
<protein>
    <submittedName>
        <fullName evidence="1">Uncharacterized protein</fullName>
    </submittedName>
</protein>
<comment type="caution">
    <text evidence="1">The sequence shown here is derived from an EMBL/GenBank/DDBJ whole genome shotgun (WGS) entry which is preliminary data.</text>
</comment>
<proteinExistence type="predicted"/>
<evidence type="ECO:0000313" key="1">
    <source>
        <dbReference type="EMBL" id="OGC47119.1"/>
    </source>
</evidence>
<organism evidence="1 2">
    <name type="scientific">candidate division WWE3 bacterium RIFCSPHIGHO2_01_FULL_35_17</name>
    <dbReference type="NCBI Taxonomy" id="1802614"/>
    <lineage>
        <taxon>Bacteria</taxon>
        <taxon>Katanobacteria</taxon>
    </lineage>
</organism>
<dbReference type="AlphaFoldDB" id="A0A1F4UQC4"/>
<gene>
    <name evidence="1" type="ORF">A2713_02025</name>
</gene>
<sequence>MTASGTVAFRAPTWWGTVDDYGDNANTKWAGIASSSVYRMIGNSNYSQTNSLSTILYYLDVPSSQQNGAYGCPLTISATANP</sequence>
<name>A0A1F4UQC4_UNCKA</name>
<accession>A0A1F4UQC4</accession>
<dbReference type="EMBL" id="MEUX01000022">
    <property type="protein sequence ID" value="OGC47119.1"/>
    <property type="molecule type" value="Genomic_DNA"/>
</dbReference>